<dbReference type="Gene3D" id="1.10.1370.10">
    <property type="entry name" value="Neurolysin, domain 3"/>
    <property type="match status" value="1"/>
</dbReference>
<dbReference type="InterPro" id="IPR001567">
    <property type="entry name" value="Pept_M3A_M3B_dom"/>
</dbReference>
<evidence type="ECO:0000256" key="3">
    <source>
        <dbReference type="ARBA" id="ARBA00022723"/>
    </source>
</evidence>
<keyword evidence="10" id="KW-1185">Reference proteome</keyword>
<dbReference type="Proteomes" id="UP001150538">
    <property type="component" value="Unassembled WGS sequence"/>
</dbReference>
<dbReference type="GO" id="GO:0046872">
    <property type="term" value="F:metal ion binding"/>
    <property type="evidence" value="ECO:0007669"/>
    <property type="project" value="UniProtKB-UniRule"/>
</dbReference>
<proteinExistence type="inferred from homology"/>
<evidence type="ECO:0000256" key="6">
    <source>
        <dbReference type="ARBA" id="ARBA00023049"/>
    </source>
</evidence>
<comment type="similarity">
    <text evidence="1 7">Belongs to the peptidase M3 family.</text>
</comment>
<dbReference type="PANTHER" id="PTHR11804:SF84">
    <property type="entry name" value="SACCHAROLYSIN"/>
    <property type="match status" value="1"/>
</dbReference>
<keyword evidence="3 7" id="KW-0479">Metal-binding</keyword>
<dbReference type="GO" id="GO:0006508">
    <property type="term" value="P:proteolysis"/>
    <property type="evidence" value="ECO:0007669"/>
    <property type="project" value="UniProtKB-KW"/>
</dbReference>
<evidence type="ECO:0000256" key="1">
    <source>
        <dbReference type="ARBA" id="ARBA00006040"/>
    </source>
</evidence>
<dbReference type="Pfam" id="PF01432">
    <property type="entry name" value="Peptidase_M3"/>
    <property type="match status" value="1"/>
</dbReference>
<evidence type="ECO:0000256" key="5">
    <source>
        <dbReference type="ARBA" id="ARBA00022833"/>
    </source>
</evidence>
<dbReference type="GO" id="GO:0004222">
    <property type="term" value="F:metalloendopeptidase activity"/>
    <property type="evidence" value="ECO:0007669"/>
    <property type="project" value="InterPro"/>
</dbReference>
<dbReference type="EMBL" id="JANBPU010000104">
    <property type="protein sequence ID" value="KAJ1916401.1"/>
    <property type="molecule type" value="Genomic_DNA"/>
</dbReference>
<dbReference type="AlphaFoldDB" id="A0A9W7ZTP7"/>
<comment type="cofactor">
    <cofactor evidence="7">
        <name>Zn(2+)</name>
        <dbReference type="ChEBI" id="CHEBI:29105"/>
    </cofactor>
    <text evidence="7">Binds 1 zinc ion.</text>
</comment>
<reference evidence="9" key="1">
    <citation type="submission" date="2022-07" db="EMBL/GenBank/DDBJ databases">
        <title>Phylogenomic reconstructions and comparative analyses of Kickxellomycotina fungi.</title>
        <authorList>
            <person name="Reynolds N.K."/>
            <person name="Stajich J.E."/>
            <person name="Barry K."/>
            <person name="Grigoriev I.V."/>
            <person name="Crous P."/>
            <person name="Smith M.E."/>
        </authorList>
    </citation>
    <scope>NUCLEOTIDE SEQUENCE</scope>
    <source>
        <strain evidence="9">NBRC 100468</strain>
    </source>
</reference>
<gene>
    <name evidence="9" type="ORF">H4219_003803</name>
</gene>
<sequence length="684" mass="78617">MSFNPYPNQADRVTTIGFSFAELQESQTSGYISKAVEVLKRARAVPAESRDFPNYLGKSTVAFDNIESVKDLLNAFKALERSPAIDDVVERTGRVYLNAMFGGDFSVASDQYNRFVSDRTNGFLINDPEGKRVFMLSHRQVTEGGSYLQGEDYEQFQSHLAICSRNESRFRHLLNGTEYPAKVLSSSLEILGSNNPFTENPKVEEYGQEFTLIFPRDAFDIWCHSRNLGVDILNDVFREYMKAYFEMLTCLKEYVRHKIEMVKILGYPSKQSYDYELRVQNDPWHVLEILEKTKSVFDRIKRDIKNGILFKRQQQFQGTDLSIDNIFSLEVDDFYTKNISELNQADQYSPEYMTADAVLNFFFGLFKHSNYFFQLATDESPTWDSDVKIYKFICRSTNEIVGEIHIDFTRRDGKTAEVERLPVRRGHLTAEGRTAKPVVILKANFGKFETERGRMVNPIHFVQAVTLAGQLGLAFGDLLSKGKFRATTGPDSLIDFSQVLKHTFEALMFDETILAMIFSDGDLSLNGQPAPRHHLDELVRTYRISLIGQLSHYCDLSLLRHSLTAVGSGREQYFDRHMYISLDLEFHRNFNDFIRSWPQLTSDLVALFYDENNMLYTEITERTYGYNLAVSLKGRYIKDDPNVITELIENIFPMNAADQNILTKVKNSIGRRDLTAGFFQALGQ</sequence>
<protein>
    <recommendedName>
        <fullName evidence="8">Peptidase M3A/M3B catalytic domain-containing protein</fullName>
    </recommendedName>
</protein>
<organism evidence="9 10">
    <name type="scientific">Mycoemilia scoparia</name>
    <dbReference type="NCBI Taxonomy" id="417184"/>
    <lineage>
        <taxon>Eukaryota</taxon>
        <taxon>Fungi</taxon>
        <taxon>Fungi incertae sedis</taxon>
        <taxon>Zoopagomycota</taxon>
        <taxon>Kickxellomycotina</taxon>
        <taxon>Kickxellomycetes</taxon>
        <taxon>Kickxellales</taxon>
        <taxon>Kickxellaceae</taxon>
        <taxon>Mycoemilia</taxon>
    </lineage>
</organism>
<keyword evidence="4 7" id="KW-0378">Hydrolase</keyword>
<keyword evidence="5 7" id="KW-0862">Zinc</keyword>
<name>A0A9W7ZTP7_9FUNG</name>
<dbReference type="PANTHER" id="PTHR11804">
    <property type="entry name" value="PROTEASE M3 THIMET OLIGOPEPTIDASE-RELATED"/>
    <property type="match status" value="1"/>
</dbReference>
<dbReference type="InterPro" id="IPR045090">
    <property type="entry name" value="Pept_M3A_M3B"/>
</dbReference>
<keyword evidence="2 7" id="KW-0645">Protease</keyword>
<dbReference type="InterPro" id="IPR024079">
    <property type="entry name" value="MetalloPept_cat_dom_sf"/>
</dbReference>
<dbReference type="Gene3D" id="3.40.390.10">
    <property type="entry name" value="Collagenase (Catalytic Domain)"/>
    <property type="match status" value="1"/>
</dbReference>
<evidence type="ECO:0000256" key="2">
    <source>
        <dbReference type="ARBA" id="ARBA00022670"/>
    </source>
</evidence>
<feature type="domain" description="Peptidase M3A/M3B catalytic" evidence="8">
    <location>
        <begin position="246"/>
        <end position="540"/>
    </location>
</feature>
<evidence type="ECO:0000256" key="7">
    <source>
        <dbReference type="RuleBase" id="RU003435"/>
    </source>
</evidence>
<accession>A0A9W7ZTP7</accession>
<evidence type="ECO:0000313" key="9">
    <source>
        <dbReference type="EMBL" id="KAJ1916401.1"/>
    </source>
</evidence>
<dbReference type="SUPFAM" id="SSF55486">
    <property type="entry name" value="Metalloproteases ('zincins'), catalytic domain"/>
    <property type="match status" value="1"/>
</dbReference>
<evidence type="ECO:0000313" key="10">
    <source>
        <dbReference type="Proteomes" id="UP001150538"/>
    </source>
</evidence>
<keyword evidence="6 7" id="KW-0482">Metalloprotease</keyword>
<dbReference type="InterPro" id="IPR024077">
    <property type="entry name" value="Neurolysin/TOP_dom2"/>
</dbReference>
<evidence type="ECO:0000256" key="4">
    <source>
        <dbReference type="ARBA" id="ARBA00022801"/>
    </source>
</evidence>
<dbReference type="GO" id="GO:0006518">
    <property type="term" value="P:peptide metabolic process"/>
    <property type="evidence" value="ECO:0007669"/>
    <property type="project" value="TreeGrafter"/>
</dbReference>
<comment type="caution">
    <text evidence="9">The sequence shown here is derived from an EMBL/GenBank/DDBJ whole genome shotgun (WGS) entry which is preliminary data.</text>
</comment>
<evidence type="ECO:0000259" key="8">
    <source>
        <dbReference type="Pfam" id="PF01432"/>
    </source>
</evidence>